<accession>A0ABM7ZVA5</accession>
<organism evidence="1 2">
    <name type="scientific">Streptomyces nigrescens</name>
    <dbReference type="NCBI Taxonomy" id="1920"/>
    <lineage>
        <taxon>Bacteria</taxon>
        <taxon>Bacillati</taxon>
        <taxon>Actinomycetota</taxon>
        <taxon>Actinomycetes</taxon>
        <taxon>Kitasatosporales</taxon>
        <taxon>Streptomycetaceae</taxon>
        <taxon>Streptomyces</taxon>
    </lineage>
</organism>
<keyword evidence="2" id="KW-1185">Reference proteome</keyword>
<gene>
    <name evidence="1" type="ORF">HEK616_37610</name>
</gene>
<reference evidence="1" key="1">
    <citation type="submission" date="2022-06" db="EMBL/GenBank/DDBJ databases">
        <title>Complete genome sequence of Streptomyces nigrescens HEK616.</title>
        <authorList>
            <person name="Asamizu S."/>
            <person name="Onaka H."/>
        </authorList>
    </citation>
    <scope>NUCLEOTIDE SEQUENCE</scope>
    <source>
        <strain evidence="1">HEK616</strain>
    </source>
</reference>
<proteinExistence type="predicted"/>
<dbReference type="EMBL" id="AP026073">
    <property type="protein sequence ID" value="BDM70274.1"/>
    <property type="molecule type" value="Genomic_DNA"/>
</dbReference>
<dbReference type="Proteomes" id="UP001059597">
    <property type="component" value="Chromosome"/>
</dbReference>
<protein>
    <recommendedName>
        <fullName evidence="3">NIL domain-containing protein</fullName>
    </recommendedName>
</protein>
<evidence type="ECO:0008006" key="3">
    <source>
        <dbReference type="Google" id="ProtNLM"/>
    </source>
</evidence>
<evidence type="ECO:0000313" key="2">
    <source>
        <dbReference type="Proteomes" id="UP001059597"/>
    </source>
</evidence>
<name>A0ABM7ZVA5_STRNI</name>
<evidence type="ECO:0000313" key="1">
    <source>
        <dbReference type="EMBL" id="BDM70274.1"/>
    </source>
</evidence>
<sequence length="89" mass="9958">MVASSAAGRTLLLKVPPAVGSDTTMRYEFRVTGDVSRLLSEAFPELETEPVSRQTLFFGTITDEAHLYGLLARFQDLGLRVEEMRRLPE</sequence>